<comment type="caution">
    <text evidence="2">The sequence shown here is derived from an EMBL/GenBank/DDBJ whole genome shotgun (WGS) entry which is preliminary data.</text>
</comment>
<accession>A0ABN2YH65</accession>
<evidence type="ECO:0000259" key="1">
    <source>
        <dbReference type="Pfam" id="PF08840"/>
    </source>
</evidence>
<gene>
    <name evidence="2" type="ORF">GCM10009727_16550</name>
</gene>
<reference evidence="2 3" key="1">
    <citation type="journal article" date="2019" name="Int. J. Syst. Evol. Microbiol.">
        <title>The Global Catalogue of Microorganisms (GCM) 10K type strain sequencing project: providing services to taxonomists for standard genome sequencing and annotation.</title>
        <authorList>
            <consortium name="The Broad Institute Genomics Platform"/>
            <consortium name="The Broad Institute Genome Sequencing Center for Infectious Disease"/>
            <person name="Wu L."/>
            <person name="Ma J."/>
        </authorList>
    </citation>
    <scope>NUCLEOTIDE SEQUENCE [LARGE SCALE GENOMIC DNA]</scope>
    <source>
        <strain evidence="2 3">JCM 13850</strain>
    </source>
</reference>
<dbReference type="Gene3D" id="3.40.50.1820">
    <property type="entry name" value="alpha/beta hydrolase"/>
    <property type="match status" value="1"/>
</dbReference>
<keyword evidence="2" id="KW-0378">Hydrolase</keyword>
<dbReference type="Proteomes" id="UP001501020">
    <property type="component" value="Unassembled WGS sequence"/>
</dbReference>
<dbReference type="EMBL" id="BAAAMR010000010">
    <property type="protein sequence ID" value="GAA2127046.1"/>
    <property type="molecule type" value="Genomic_DNA"/>
</dbReference>
<dbReference type="RefSeq" id="WP_344263239.1">
    <property type="nucleotide sequence ID" value="NZ_BAAAMR010000010.1"/>
</dbReference>
<dbReference type="InterPro" id="IPR014940">
    <property type="entry name" value="BAAT_C"/>
</dbReference>
<dbReference type="InterPro" id="IPR029058">
    <property type="entry name" value="AB_hydrolase_fold"/>
</dbReference>
<feature type="domain" description="BAAT/Acyl-CoA thioester hydrolase C-terminal" evidence="1">
    <location>
        <begin position="77"/>
        <end position="128"/>
    </location>
</feature>
<dbReference type="PANTHER" id="PTHR10824">
    <property type="entry name" value="ACYL-COENZYME A THIOESTERASE-RELATED"/>
    <property type="match status" value="1"/>
</dbReference>
<feature type="domain" description="BAAT/Acyl-CoA thioester hydrolase C-terminal" evidence="1">
    <location>
        <begin position="158"/>
        <end position="249"/>
    </location>
</feature>
<sequence>MTTGVTHKTFTPGADKISGEFFAPPLGKRKPAVLLFGGSEGGNSDVYDAALLASHGYPALSLAYFGATGLPSALHDIPLEYFARAARLLAAQPGVDPDHVAVQGCSRGTEAALLLAQHYPDVVHGVVVYLPSATVNPGFPDMRVNAWTDNGRPVAAWTIPLDHLSGPLLALAGAQDRIWSSAASAHLITTELDRSRFPHHALIYPAAGHGVGTFPYLAAGGTASDEGGSEAGDALAKEQGWPKVLAFLANIAH</sequence>
<proteinExistence type="predicted"/>
<keyword evidence="3" id="KW-1185">Reference proteome</keyword>
<dbReference type="Pfam" id="PF08840">
    <property type="entry name" value="BAAT_C"/>
    <property type="match status" value="2"/>
</dbReference>
<evidence type="ECO:0000313" key="2">
    <source>
        <dbReference type="EMBL" id="GAA2127046.1"/>
    </source>
</evidence>
<dbReference type="SUPFAM" id="SSF53474">
    <property type="entry name" value="alpha/beta-Hydrolases"/>
    <property type="match status" value="1"/>
</dbReference>
<organism evidence="2 3">
    <name type="scientific">Actinomadura napierensis</name>
    <dbReference type="NCBI Taxonomy" id="267854"/>
    <lineage>
        <taxon>Bacteria</taxon>
        <taxon>Bacillati</taxon>
        <taxon>Actinomycetota</taxon>
        <taxon>Actinomycetes</taxon>
        <taxon>Streptosporangiales</taxon>
        <taxon>Thermomonosporaceae</taxon>
        <taxon>Actinomadura</taxon>
    </lineage>
</organism>
<dbReference type="GO" id="GO:0016787">
    <property type="term" value="F:hydrolase activity"/>
    <property type="evidence" value="ECO:0007669"/>
    <property type="project" value="UniProtKB-KW"/>
</dbReference>
<dbReference type="PANTHER" id="PTHR10824:SF4">
    <property type="entry name" value="ACYL-COENZYME A THIOESTERASE 1-LIKE"/>
    <property type="match status" value="1"/>
</dbReference>
<evidence type="ECO:0000313" key="3">
    <source>
        <dbReference type="Proteomes" id="UP001501020"/>
    </source>
</evidence>
<name>A0ABN2YH65_9ACTN</name>
<protein>
    <submittedName>
        <fullName evidence="2">Acyl-CoA thioester hydrolase/BAAT C-terminal domain-containing protein</fullName>
    </submittedName>
</protein>